<dbReference type="Proteomes" id="UP000236333">
    <property type="component" value="Unassembled WGS sequence"/>
</dbReference>
<comment type="caution">
    <text evidence="5">The sequence shown here is derived from an EMBL/GenBank/DDBJ whole genome shotgun (WGS) entry which is preliminary data.</text>
</comment>
<dbReference type="InterPro" id="IPR050272">
    <property type="entry name" value="Isochorismatase-like_hydrls"/>
</dbReference>
<dbReference type="Pfam" id="PF00857">
    <property type="entry name" value="Isochorismatase"/>
    <property type="match status" value="1"/>
</dbReference>
<feature type="domain" description="Isochorismatase-like" evidence="4">
    <location>
        <begin position="17"/>
        <end position="152"/>
    </location>
</feature>
<name>A0A2J8AG66_9CHLO</name>
<organism evidence="5 6">
    <name type="scientific">Tetrabaena socialis</name>
    <dbReference type="NCBI Taxonomy" id="47790"/>
    <lineage>
        <taxon>Eukaryota</taxon>
        <taxon>Viridiplantae</taxon>
        <taxon>Chlorophyta</taxon>
        <taxon>core chlorophytes</taxon>
        <taxon>Chlorophyceae</taxon>
        <taxon>CS clade</taxon>
        <taxon>Chlamydomonadales</taxon>
        <taxon>Tetrabaenaceae</taxon>
        <taxon>Tetrabaena</taxon>
    </lineage>
</organism>
<dbReference type="PRINTS" id="PR01398">
    <property type="entry name" value="ISCHRISMTASE"/>
</dbReference>
<dbReference type="InterPro" id="IPR036380">
    <property type="entry name" value="Isochorismatase-like_sf"/>
</dbReference>
<dbReference type="GO" id="GO:0008908">
    <property type="term" value="F:isochorismatase activity"/>
    <property type="evidence" value="ECO:0007669"/>
    <property type="project" value="InterPro"/>
</dbReference>
<evidence type="ECO:0000256" key="3">
    <source>
        <dbReference type="SAM" id="MobiDB-lite"/>
    </source>
</evidence>
<dbReference type="Gene3D" id="3.40.50.850">
    <property type="entry name" value="Isochorismatase-like"/>
    <property type="match status" value="1"/>
</dbReference>
<dbReference type="InterPro" id="IPR016291">
    <property type="entry name" value="Isochorismatase"/>
</dbReference>
<accession>A0A2J8AG66</accession>
<comment type="similarity">
    <text evidence="1">Belongs to the isochorismatase family.</text>
</comment>
<feature type="region of interest" description="Disordered" evidence="3">
    <location>
        <begin position="172"/>
        <end position="199"/>
    </location>
</feature>
<sequence length="199" mass="21463">DPGAYFFARLATTCIPAWVALRALCREAGVEVMYTVIQSLTSDGRDRGLDYRISGFHVPPGCWDAQVIDELCPGPDDMVLPKTSSSVFNSTNIDFVLRSMGKRHLILAGCVTDQCVAHALMDGCDLNYLVTLVPDATATYSQERQDAALAAVGGYCRMRTVEQLAAELLPGKQREQQQHLAPAVLGKADEAGAGEDDGK</sequence>
<evidence type="ECO:0000256" key="2">
    <source>
        <dbReference type="ARBA" id="ARBA00022801"/>
    </source>
</evidence>
<dbReference type="InterPro" id="IPR000868">
    <property type="entry name" value="Isochorismatase-like_dom"/>
</dbReference>
<dbReference type="PANTHER" id="PTHR43540">
    <property type="entry name" value="PEROXYUREIDOACRYLATE/UREIDOACRYLATE AMIDOHYDROLASE-RELATED"/>
    <property type="match status" value="1"/>
</dbReference>
<dbReference type="AlphaFoldDB" id="A0A2J8AG66"/>
<dbReference type="SUPFAM" id="SSF52499">
    <property type="entry name" value="Isochorismatase-like hydrolases"/>
    <property type="match status" value="1"/>
</dbReference>
<dbReference type="OrthoDB" id="167809at2759"/>
<reference evidence="5 6" key="1">
    <citation type="journal article" date="2017" name="Mol. Biol. Evol.">
        <title>The 4-celled Tetrabaena socialis nuclear genome reveals the essential components for genetic control of cell number at the origin of multicellularity in the volvocine lineage.</title>
        <authorList>
            <person name="Featherston J."/>
            <person name="Arakaki Y."/>
            <person name="Hanschen E.R."/>
            <person name="Ferris P.J."/>
            <person name="Michod R.E."/>
            <person name="Olson B.J.S.C."/>
            <person name="Nozaki H."/>
            <person name="Durand P.M."/>
        </authorList>
    </citation>
    <scope>NUCLEOTIDE SEQUENCE [LARGE SCALE GENOMIC DNA]</scope>
    <source>
        <strain evidence="5 6">NIES-571</strain>
    </source>
</reference>
<feature type="non-terminal residue" evidence="5">
    <location>
        <position position="1"/>
    </location>
</feature>
<evidence type="ECO:0000313" key="5">
    <source>
        <dbReference type="EMBL" id="PNH11509.1"/>
    </source>
</evidence>
<evidence type="ECO:0000259" key="4">
    <source>
        <dbReference type="Pfam" id="PF00857"/>
    </source>
</evidence>
<gene>
    <name evidence="5" type="ORF">TSOC_001604</name>
</gene>
<proteinExistence type="inferred from homology"/>
<evidence type="ECO:0000256" key="1">
    <source>
        <dbReference type="ARBA" id="ARBA00006336"/>
    </source>
</evidence>
<dbReference type="CDD" id="cd00431">
    <property type="entry name" value="cysteine_hydrolases"/>
    <property type="match status" value="1"/>
</dbReference>
<protein>
    <submittedName>
        <fullName evidence="5">Peroxyureidoacrylate/ureidoacrylate amidohydrolase RutB</fullName>
    </submittedName>
</protein>
<evidence type="ECO:0000313" key="6">
    <source>
        <dbReference type="Proteomes" id="UP000236333"/>
    </source>
</evidence>
<keyword evidence="6" id="KW-1185">Reference proteome</keyword>
<keyword evidence="2 5" id="KW-0378">Hydrolase</keyword>
<dbReference type="PANTHER" id="PTHR43540:SF1">
    <property type="entry name" value="ISOCHORISMATASE HYDROLASE"/>
    <property type="match status" value="1"/>
</dbReference>
<dbReference type="EMBL" id="PGGS01000028">
    <property type="protein sequence ID" value="PNH11509.1"/>
    <property type="molecule type" value="Genomic_DNA"/>
</dbReference>